<dbReference type="GO" id="GO:0055040">
    <property type="term" value="C:periplasmic flagellum"/>
    <property type="evidence" value="ECO:0007669"/>
    <property type="project" value="UniProtKB-SubCell"/>
</dbReference>
<name>A0A9D9EKZ1_9SPIR</name>
<keyword evidence="4" id="KW-0175">Coiled coil</keyword>
<evidence type="ECO:0000256" key="6">
    <source>
        <dbReference type="RuleBase" id="RU362066"/>
    </source>
</evidence>
<proteinExistence type="inferred from homology"/>
<evidence type="ECO:0000259" key="9">
    <source>
        <dbReference type="Pfam" id="PF07195"/>
    </source>
</evidence>
<feature type="domain" description="Flagellar hook-associated protein 2 C-terminal" evidence="9">
    <location>
        <begin position="387"/>
        <end position="643"/>
    </location>
</feature>
<evidence type="ECO:0000313" key="10">
    <source>
        <dbReference type="EMBL" id="MBO8449757.1"/>
    </source>
</evidence>
<dbReference type="Proteomes" id="UP000823616">
    <property type="component" value="Unassembled WGS sequence"/>
</dbReference>
<feature type="region of interest" description="Disordered" evidence="7">
    <location>
        <begin position="632"/>
        <end position="660"/>
    </location>
</feature>
<evidence type="ECO:0000259" key="8">
    <source>
        <dbReference type="Pfam" id="PF02465"/>
    </source>
</evidence>
<keyword evidence="5 6" id="KW-0975">Bacterial flagellum</keyword>
<comment type="function">
    <text evidence="6">Required for morphogenesis and for the elongation of the flagellar filament by facilitating polymerization of the flagellin monomers at the tip of growing filament. Forms a capping structure, which prevents flagellin subunits (transported through the central channel of the flagellum) from leaking out without polymerization at the distal end.</text>
</comment>
<dbReference type="InterPro" id="IPR010809">
    <property type="entry name" value="FliD_C"/>
</dbReference>
<dbReference type="EMBL" id="JADIMS010000025">
    <property type="protein sequence ID" value="MBO8449757.1"/>
    <property type="molecule type" value="Genomic_DNA"/>
</dbReference>
<reference evidence="10" key="2">
    <citation type="journal article" date="2021" name="PeerJ">
        <title>Extensive microbial diversity within the chicken gut microbiome revealed by metagenomics and culture.</title>
        <authorList>
            <person name="Gilroy R."/>
            <person name="Ravi A."/>
            <person name="Getino M."/>
            <person name="Pursley I."/>
            <person name="Horton D.L."/>
            <person name="Alikhan N.F."/>
            <person name="Baker D."/>
            <person name="Gharbi K."/>
            <person name="Hall N."/>
            <person name="Watson M."/>
            <person name="Adriaenssens E.M."/>
            <person name="Foster-Nyarko E."/>
            <person name="Jarju S."/>
            <person name="Secka A."/>
            <person name="Antonio M."/>
            <person name="Oren A."/>
            <person name="Chaudhuri R.R."/>
            <person name="La Ragione R."/>
            <person name="Hildebrand F."/>
            <person name="Pallen M.J."/>
        </authorList>
    </citation>
    <scope>NUCLEOTIDE SEQUENCE</scope>
    <source>
        <strain evidence="10">B3-4054</strain>
    </source>
</reference>
<evidence type="ECO:0000256" key="1">
    <source>
        <dbReference type="ARBA" id="ARBA00004365"/>
    </source>
</evidence>
<dbReference type="InterPro" id="IPR003481">
    <property type="entry name" value="FliD_N"/>
</dbReference>
<dbReference type="GO" id="GO:0009421">
    <property type="term" value="C:bacterial-type flagellum filament cap"/>
    <property type="evidence" value="ECO:0007669"/>
    <property type="project" value="InterPro"/>
</dbReference>
<gene>
    <name evidence="10" type="primary">fliD</name>
    <name evidence="10" type="ORF">IAA96_01475</name>
</gene>
<reference evidence="10" key="1">
    <citation type="submission" date="2020-10" db="EMBL/GenBank/DDBJ databases">
        <authorList>
            <person name="Gilroy R."/>
        </authorList>
    </citation>
    <scope>NUCLEOTIDE SEQUENCE</scope>
    <source>
        <strain evidence="10">B3-4054</strain>
    </source>
</reference>
<keyword evidence="10" id="KW-0966">Cell projection</keyword>
<accession>A0A9D9EKZ1</accession>
<evidence type="ECO:0000256" key="3">
    <source>
        <dbReference type="ARBA" id="ARBA00011255"/>
    </source>
</evidence>
<dbReference type="GO" id="GO:0009424">
    <property type="term" value="C:bacterial-type flagellum hook"/>
    <property type="evidence" value="ECO:0007669"/>
    <property type="project" value="UniProtKB-UniRule"/>
</dbReference>
<dbReference type="PANTHER" id="PTHR30288:SF0">
    <property type="entry name" value="FLAGELLAR HOOK-ASSOCIATED PROTEIN 2"/>
    <property type="match status" value="1"/>
</dbReference>
<evidence type="ECO:0000256" key="5">
    <source>
        <dbReference type="ARBA" id="ARBA00023143"/>
    </source>
</evidence>
<comment type="caution">
    <text evidence="10">The sequence shown here is derived from an EMBL/GenBank/DDBJ whole genome shotgun (WGS) entry which is preliminary data.</text>
</comment>
<evidence type="ECO:0000256" key="4">
    <source>
        <dbReference type="ARBA" id="ARBA00023054"/>
    </source>
</evidence>
<evidence type="ECO:0000256" key="2">
    <source>
        <dbReference type="ARBA" id="ARBA00009764"/>
    </source>
</evidence>
<organism evidence="10 11">
    <name type="scientific">Candidatus Avitreponema avistercoris</name>
    <dbReference type="NCBI Taxonomy" id="2840705"/>
    <lineage>
        <taxon>Bacteria</taxon>
        <taxon>Pseudomonadati</taxon>
        <taxon>Spirochaetota</taxon>
        <taxon>Spirochaetia</taxon>
        <taxon>Spirochaetales</taxon>
        <taxon>Candidatus Avitreponema</taxon>
    </lineage>
</organism>
<feature type="compositionally biased region" description="Low complexity" evidence="7">
    <location>
        <begin position="645"/>
        <end position="660"/>
    </location>
</feature>
<feature type="domain" description="Flagellar hook-associated protein 2 N-terminal" evidence="8">
    <location>
        <begin position="12"/>
        <end position="109"/>
    </location>
</feature>
<comment type="subcellular location">
    <subcellularLocation>
        <location evidence="1">Bacterial flagellum</location>
    </subcellularLocation>
    <subcellularLocation>
        <location evidence="6">Periplasm</location>
    </subcellularLocation>
    <subcellularLocation>
        <location evidence="6">Periplasmic flagellum</location>
    </subcellularLocation>
</comment>
<keyword evidence="6" id="KW-0574">Periplasm</keyword>
<dbReference type="PANTHER" id="PTHR30288">
    <property type="entry name" value="FLAGELLAR CAP/ASSEMBLY PROTEIN FLID"/>
    <property type="match status" value="1"/>
</dbReference>
<dbReference type="GO" id="GO:0007155">
    <property type="term" value="P:cell adhesion"/>
    <property type="evidence" value="ECO:0007669"/>
    <property type="project" value="InterPro"/>
</dbReference>
<sequence>MPEINIPGVTASRYKTDELIEGLMRIERIPRERADADLQRYRDQQDAWRQLSRQVSALRDAARTLYSYNNPFTEKIAESSDSAAVSATATREAQDQEFSLSVSQTAAADSFLSAEIPEGASVPAGTYGFTVGEKTVRFSWKGGTFPDFVQSLNRRGDGTLRASLIRTAPGKRALLIESLQTGAGQRLGFEEAALDLALETGLIQKNTASSISADATEAQIPAGASQTIGFSEPARASRGLVLEYTVTAQTEAKPPEPETGDSPEETVPGPQIQKAGEITYNGVTIVSADSETALPAEEPVPPPPPPEPVVTGAVLSLRSTRGAAIPLPDIPQEGSQTFTIPLNEFGDVNALLVHNGNTARSVQISGIRIYDPAAAGEFTPVNPVSVARDAVAQYEGITITRPENEIDDLVPGVTLHLHGQTDRPADIRIEPDREAAKETVITFVANYNRVLAELNILTQNKPEIIQEIQYFTPEETEEAEKKLGMMQGETALNTLKAALQRITSSPYLSGDDAVYSLLAQIGISTRADSGGGIEASRLRGYLEINEEQLDSALEQSIQGVKDLFGYDTDGDMVIDSGVAVALDNQVTPYVQTGGIFATRTSGLGNRITETERRITQLDRQLEQKEADLRQKYSQMEGALNRLESQSDSISSFSRRQNSGN</sequence>
<dbReference type="NCBIfam" id="NF005188">
    <property type="entry name" value="PRK06664.1"/>
    <property type="match status" value="1"/>
</dbReference>
<feature type="region of interest" description="Disordered" evidence="7">
    <location>
        <begin position="249"/>
        <end position="273"/>
    </location>
</feature>
<comment type="subunit">
    <text evidence="3 6">Homopentamer.</text>
</comment>
<protein>
    <recommendedName>
        <fullName evidence="6">Flagellar hook-associated protein 2</fullName>
        <shortName evidence="6">HAP2</shortName>
    </recommendedName>
    <alternativeName>
        <fullName evidence="6">Flagellar cap protein</fullName>
    </alternativeName>
</protein>
<evidence type="ECO:0000256" key="7">
    <source>
        <dbReference type="SAM" id="MobiDB-lite"/>
    </source>
</evidence>
<keyword evidence="10" id="KW-0969">Cilium</keyword>
<comment type="similarity">
    <text evidence="2 6">Belongs to the FliD family.</text>
</comment>
<dbReference type="InterPro" id="IPR040026">
    <property type="entry name" value="FliD"/>
</dbReference>
<dbReference type="GO" id="GO:0071973">
    <property type="term" value="P:bacterial-type flagellum-dependent cell motility"/>
    <property type="evidence" value="ECO:0007669"/>
    <property type="project" value="TreeGrafter"/>
</dbReference>
<dbReference type="AlphaFoldDB" id="A0A9D9EKZ1"/>
<keyword evidence="10" id="KW-0282">Flagellum</keyword>
<dbReference type="Pfam" id="PF02465">
    <property type="entry name" value="FliD_N"/>
    <property type="match status" value="1"/>
</dbReference>
<evidence type="ECO:0000313" key="11">
    <source>
        <dbReference type="Proteomes" id="UP000823616"/>
    </source>
</evidence>
<dbReference type="Pfam" id="PF07195">
    <property type="entry name" value="FliD_C"/>
    <property type="match status" value="1"/>
</dbReference>